<sequence length="210" mass="24449">MKMLTRKLDKTSRVKPTIAFYSRKNRSMMLCESRLEADALLQLEFNDNVLRYITQPCSVTYHNHYPPRRYTPDVLVAYRDGTYRFLEIKPYSKAEKDKFTAKLLTLQSYFLEEIGHPLELVTDKEIRVGKSAVNLRLLYRFLDVSIDEETTKQVLQEAKALNKITVANVENLFANYGKDVACAWSLIANQKLKYNHKFLLNRTSQLEVAA</sequence>
<gene>
    <name evidence="2" type="ORF">H735_16515</name>
</gene>
<dbReference type="InterPro" id="IPR011856">
    <property type="entry name" value="tRNA_endonuc-like_dom_sf"/>
</dbReference>
<dbReference type="Proteomes" id="UP000031586">
    <property type="component" value="Unassembled WGS sequence"/>
</dbReference>
<comment type="caution">
    <text evidence="2">The sequence shown here is derived from an EMBL/GenBank/DDBJ whole genome shotgun (WGS) entry which is preliminary data.</text>
</comment>
<proteinExistence type="predicted"/>
<feature type="domain" description="TnsA endonuclease N-terminal" evidence="1">
    <location>
        <begin position="46"/>
        <end position="123"/>
    </location>
</feature>
<dbReference type="PATRIC" id="fig|1229493.5.peg.2451"/>
<dbReference type="InterPro" id="IPR014833">
    <property type="entry name" value="TnsA_N"/>
</dbReference>
<evidence type="ECO:0000313" key="3">
    <source>
        <dbReference type="Proteomes" id="UP000031586"/>
    </source>
</evidence>
<accession>A0A0C1Z4P6</accession>
<evidence type="ECO:0000259" key="1">
    <source>
        <dbReference type="Pfam" id="PF08722"/>
    </source>
</evidence>
<organism evidence="2 3">
    <name type="scientific">Vibrio owensii CAIM 1854 = LMG 25443</name>
    <dbReference type="NCBI Taxonomy" id="1229493"/>
    <lineage>
        <taxon>Bacteria</taxon>
        <taxon>Pseudomonadati</taxon>
        <taxon>Pseudomonadota</taxon>
        <taxon>Gammaproteobacteria</taxon>
        <taxon>Vibrionales</taxon>
        <taxon>Vibrionaceae</taxon>
        <taxon>Vibrio</taxon>
    </lineage>
</organism>
<evidence type="ECO:0000313" key="2">
    <source>
        <dbReference type="EMBL" id="KIF52010.1"/>
    </source>
</evidence>
<dbReference type="EMBL" id="JPRD01000026">
    <property type="protein sequence ID" value="KIF52010.1"/>
    <property type="molecule type" value="Genomic_DNA"/>
</dbReference>
<dbReference type="RefSeq" id="WP_027726785.1">
    <property type="nucleotide sequence ID" value="NZ_JPRD01000026.1"/>
</dbReference>
<dbReference type="Gene3D" id="3.40.1350.10">
    <property type="match status" value="1"/>
</dbReference>
<dbReference type="GO" id="GO:0003676">
    <property type="term" value="F:nucleic acid binding"/>
    <property type="evidence" value="ECO:0007669"/>
    <property type="project" value="InterPro"/>
</dbReference>
<name>A0A0C1Z4P6_9VIBR</name>
<dbReference type="AlphaFoldDB" id="A0A0C1Z4P6"/>
<reference evidence="2 3" key="1">
    <citation type="submission" date="2014-07" db="EMBL/GenBank/DDBJ databases">
        <title>Unique and conserved regions in Vibrio harveyi and related species in comparison with the shrimp pathogen Vibrio harveyi CAIM 1792.</title>
        <authorList>
            <person name="Espinoza-Valles I."/>
            <person name="Vora G."/>
            <person name="Leekitcharoenphon P."/>
            <person name="Ussery D."/>
            <person name="Hoj L."/>
            <person name="Gomez-Gil B."/>
        </authorList>
    </citation>
    <scope>NUCLEOTIDE SEQUENCE [LARGE SCALE GENOMIC DNA]</scope>
    <source>
        <strain evidence="3">CAIM 1854 / LMG 25443</strain>
    </source>
</reference>
<protein>
    <recommendedName>
        <fullName evidence="1">TnsA endonuclease N-terminal domain-containing protein</fullName>
    </recommendedName>
</protein>
<dbReference type="Pfam" id="PF08722">
    <property type="entry name" value="Tn7_TnsA-like_N"/>
    <property type="match status" value="1"/>
</dbReference>